<dbReference type="GO" id="GO:0006516">
    <property type="term" value="P:glycoprotein catabolic process"/>
    <property type="evidence" value="ECO:0007669"/>
    <property type="project" value="TreeGrafter"/>
</dbReference>
<dbReference type="PROSITE" id="PS51257">
    <property type="entry name" value="PROKAR_LIPOPROTEIN"/>
    <property type="match status" value="1"/>
</dbReference>
<comment type="cofactor">
    <cofactor evidence="1">
        <name>Ca(2+)</name>
        <dbReference type="ChEBI" id="CHEBI:29108"/>
    </cofactor>
</comment>
<comment type="subunit">
    <text evidence="2">Monomer.</text>
</comment>
<dbReference type="Gene3D" id="2.70.98.10">
    <property type="match status" value="1"/>
</dbReference>
<dbReference type="OrthoDB" id="9804511at2"/>
<gene>
    <name evidence="6" type="ORF">FHK87_19715</name>
</gene>
<evidence type="ECO:0000256" key="1">
    <source>
        <dbReference type="ARBA" id="ARBA00001913"/>
    </source>
</evidence>
<keyword evidence="7" id="KW-1185">Reference proteome</keyword>
<name>A0A504J642_9FLAO</name>
<dbReference type="GO" id="GO:0005829">
    <property type="term" value="C:cytosol"/>
    <property type="evidence" value="ECO:0007669"/>
    <property type="project" value="TreeGrafter"/>
</dbReference>
<dbReference type="PANTHER" id="PTHR12143:SF39">
    <property type="entry name" value="SECRETED PROTEIN"/>
    <property type="match status" value="1"/>
</dbReference>
<keyword evidence="6" id="KW-0378">Hydrolase</keyword>
<dbReference type="Gene3D" id="3.30.2080.10">
    <property type="entry name" value="GH92 mannosidase domain"/>
    <property type="match status" value="1"/>
</dbReference>
<dbReference type="Gene3D" id="1.20.1050.60">
    <property type="entry name" value="alpha-1,2-mannosidase"/>
    <property type="match status" value="1"/>
</dbReference>
<evidence type="ECO:0000313" key="6">
    <source>
        <dbReference type="EMBL" id="TPN83448.1"/>
    </source>
</evidence>
<dbReference type="PANTHER" id="PTHR12143">
    <property type="entry name" value="PEPTIDE N-GLYCANASE PNGASE -RELATED"/>
    <property type="match status" value="1"/>
</dbReference>
<dbReference type="InterPro" id="IPR008928">
    <property type="entry name" value="6-hairpin_glycosidase_sf"/>
</dbReference>
<evidence type="ECO:0000256" key="2">
    <source>
        <dbReference type="ARBA" id="ARBA00011245"/>
    </source>
</evidence>
<evidence type="ECO:0000259" key="5">
    <source>
        <dbReference type="Pfam" id="PF17678"/>
    </source>
</evidence>
<dbReference type="GO" id="GO:0005975">
    <property type="term" value="P:carbohydrate metabolic process"/>
    <property type="evidence" value="ECO:0007669"/>
    <property type="project" value="InterPro"/>
</dbReference>
<dbReference type="NCBIfam" id="TIGR01180">
    <property type="entry name" value="aman2_put"/>
    <property type="match status" value="1"/>
</dbReference>
<dbReference type="Pfam" id="PF17678">
    <property type="entry name" value="Glyco_hydro_92N"/>
    <property type="match status" value="1"/>
</dbReference>
<feature type="domain" description="Glycosyl hydrolase family 92 N-terminal" evidence="5">
    <location>
        <begin position="48"/>
        <end position="308"/>
    </location>
</feature>
<sequence length="770" mass="87430">MKSTTLFIFCSILVLCSCKETVSHQEINKDKTGASIEEQKVVKDVTTYVNPFIGTSNFGATYPGPIAVRGMASVVPFNVSGIKNLPLEKDSRWLSTPYVHENTFLTGFSHANLSGVGCPELGVILAMPTTGDLETNHLKYGTTYSDEVTEVGYYSNRLDAYDIKVETTATTRVGVSTYSFPKGKSNILINLGLGLTNEQGASIRVVSPTEIEGVRSVGSFCYYKPEEAYPIYFVAKFSKSAKQFGVWKTPMKQQGTETQWMETKGISYNGRTRVKEGYTKQVVGDSIGAYMQYYFDTPTQVEIKIGISYVSIKNARENLEKETSGKTFEQIKKETRNNWNQYLSRIEVEGKEEDKIKFYTALYHTLIHPNTLNDYNGEYPKMRTRETLKTNGTRYTAFSLWDTYRNLHQLMTLLYPKQQSNMINSMLQVYDESGWLPKWELNATETTTMVGDPAGIIITDSYIKGIRDFDIEKAYKAMLKSADQIDNNPLRLGISEYLEKGYLTTKTTSSGTVSITQEYNVADFAIAQLAKILKKEEDYERFSRRSLSYRKLFNKEYSVLRPKNEDGSWFSPFDPGTGANFVKNPGFIEGNAWQYTFMLSHDVEGVKEMMGGDQPFIQQLQKVFDTGQYDMANEPDIVYPFLFNYVKGEEWRTQKTVDTLLKQYYKNTPDGLPGNDDTGTMSAWAVFAMAGIYPISPATPVYTFCKPKFDTIKIHLDSEYYSSKILTIAVDKSEEDSFIKTIEIDGKIHNSFFITHEKLINAKNITFYLK</sequence>
<dbReference type="Proteomes" id="UP000315540">
    <property type="component" value="Unassembled WGS sequence"/>
</dbReference>
<dbReference type="GO" id="GO:0030246">
    <property type="term" value="F:carbohydrate binding"/>
    <property type="evidence" value="ECO:0007669"/>
    <property type="project" value="InterPro"/>
</dbReference>
<evidence type="ECO:0000259" key="4">
    <source>
        <dbReference type="Pfam" id="PF07971"/>
    </source>
</evidence>
<dbReference type="InterPro" id="IPR050883">
    <property type="entry name" value="PNGase"/>
</dbReference>
<organism evidence="6 7">
    <name type="scientific">Aquimarina algicola</name>
    <dbReference type="NCBI Taxonomy" id="2589995"/>
    <lineage>
        <taxon>Bacteria</taxon>
        <taxon>Pseudomonadati</taxon>
        <taxon>Bacteroidota</taxon>
        <taxon>Flavobacteriia</taxon>
        <taxon>Flavobacteriales</taxon>
        <taxon>Flavobacteriaceae</taxon>
        <taxon>Aquimarina</taxon>
    </lineage>
</organism>
<dbReference type="Gene3D" id="1.20.1610.10">
    <property type="entry name" value="alpha-1,2-mannosidases domains"/>
    <property type="match status" value="1"/>
</dbReference>
<dbReference type="RefSeq" id="WP_140595631.1">
    <property type="nucleotide sequence ID" value="NZ_VFWZ01000007.1"/>
</dbReference>
<dbReference type="FunFam" id="1.20.1050.60:FF:000001">
    <property type="entry name" value="Putative alpha-1,2-mannosidase"/>
    <property type="match status" value="1"/>
</dbReference>
<comment type="caution">
    <text evidence="6">The sequence shown here is derived from an EMBL/GenBank/DDBJ whole genome shotgun (WGS) entry which is preliminary data.</text>
</comment>
<evidence type="ECO:0000256" key="3">
    <source>
        <dbReference type="ARBA" id="ARBA00022837"/>
    </source>
</evidence>
<dbReference type="Pfam" id="PF07971">
    <property type="entry name" value="Glyco_hydro_92"/>
    <property type="match status" value="1"/>
</dbReference>
<dbReference type="EMBL" id="VFWZ01000007">
    <property type="protein sequence ID" value="TPN83448.1"/>
    <property type="molecule type" value="Genomic_DNA"/>
</dbReference>
<dbReference type="AlphaFoldDB" id="A0A504J642"/>
<dbReference type="InterPro" id="IPR014718">
    <property type="entry name" value="GH-type_carb-bd"/>
</dbReference>
<dbReference type="GO" id="GO:0000224">
    <property type="term" value="F:peptide-N4-(N-acetyl-beta-glucosaminyl)asparagine amidase activity"/>
    <property type="evidence" value="ECO:0007669"/>
    <property type="project" value="TreeGrafter"/>
</dbReference>
<dbReference type="SUPFAM" id="SSF48208">
    <property type="entry name" value="Six-hairpin glycosidases"/>
    <property type="match status" value="1"/>
</dbReference>
<dbReference type="InterPro" id="IPR012939">
    <property type="entry name" value="Glyco_hydro_92"/>
</dbReference>
<feature type="domain" description="Glycosyl hydrolase family 92" evidence="4">
    <location>
        <begin position="314"/>
        <end position="769"/>
    </location>
</feature>
<dbReference type="InterPro" id="IPR041371">
    <property type="entry name" value="GH92_N"/>
</dbReference>
<keyword evidence="3" id="KW-0106">Calcium</keyword>
<evidence type="ECO:0000313" key="7">
    <source>
        <dbReference type="Proteomes" id="UP000315540"/>
    </source>
</evidence>
<accession>A0A504J642</accession>
<proteinExistence type="predicted"/>
<protein>
    <submittedName>
        <fullName evidence="6">Glycoside hydrolase family 92 protein</fullName>
    </submittedName>
</protein>
<dbReference type="InterPro" id="IPR005887">
    <property type="entry name" value="GH92_a_mannosidase_put"/>
</dbReference>
<reference evidence="6 7" key="1">
    <citation type="submission" date="2019-06" db="EMBL/GenBank/DDBJ databases">
        <authorList>
            <person name="Meng X."/>
        </authorList>
    </citation>
    <scope>NUCLEOTIDE SEQUENCE [LARGE SCALE GENOMIC DNA]</scope>
    <source>
        <strain evidence="6 7">M625</strain>
    </source>
</reference>